<evidence type="ECO:0000313" key="1">
    <source>
        <dbReference type="EMBL" id="ARF10388.1"/>
    </source>
</evidence>
<dbReference type="PANTHER" id="PTHR20883:SF48">
    <property type="entry name" value="ECTOINE DIOXYGENASE"/>
    <property type="match status" value="1"/>
</dbReference>
<name>A0A1V0SFH7_9VIRU</name>
<dbReference type="SUPFAM" id="SSF51197">
    <property type="entry name" value="Clavaminate synthase-like"/>
    <property type="match status" value="1"/>
</dbReference>
<reference evidence="1" key="1">
    <citation type="journal article" date="2017" name="Science">
        <title>Giant viruses with an expanded complement of translation system components.</title>
        <authorList>
            <person name="Schulz F."/>
            <person name="Yutin N."/>
            <person name="Ivanova N.N."/>
            <person name="Ortega D.R."/>
            <person name="Lee T.K."/>
            <person name="Vierheilig J."/>
            <person name="Daims H."/>
            <person name="Horn M."/>
            <person name="Wagner M."/>
            <person name="Jensen G.J."/>
            <person name="Kyrpides N.C."/>
            <person name="Koonin E.V."/>
            <person name="Woyke T."/>
        </authorList>
    </citation>
    <scope>NUCLEOTIDE SEQUENCE</scope>
    <source>
        <strain evidence="1">HKV1</strain>
    </source>
</reference>
<protein>
    <submittedName>
        <fullName evidence="1">2OG-FeII oxygenase</fullName>
    </submittedName>
</protein>
<organism evidence="1">
    <name type="scientific">Hokovirus HKV1</name>
    <dbReference type="NCBI Taxonomy" id="1977638"/>
    <lineage>
        <taxon>Viruses</taxon>
        <taxon>Varidnaviria</taxon>
        <taxon>Bamfordvirae</taxon>
        <taxon>Nucleocytoviricota</taxon>
        <taxon>Megaviricetes</taxon>
        <taxon>Imitervirales</taxon>
        <taxon>Mimiviridae</taxon>
        <taxon>Klosneuvirinae</taxon>
        <taxon>Hokovirus</taxon>
    </lineage>
</organism>
<dbReference type="GO" id="GO:0046872">
    <property type="term" value="F:metal ion binding"/>
    <property type="evidence" value="ECO:0007669"/>
    <property type="project" value="UniProtKB-ARBA"/>
</dbReference>
<accession>A0A1V0SFH7</accession>
<dbReference type="Pfam" id="PF05721">
    <property type="entry name" value="PhyH"/>
    <property type="match status" value="1"/>
</dbReference>
<dbReference type="Gene3D" id="2.60.120.620">
    <property type="entry name" value="q2cbj1_9rhob like domain"/>
    <property type="match status" value="1"/>
</dbReference>
<dbReference type="PANTHER" id="PTHR20883">
    <property type="entry name" value="PHYTANOYL-COA DIOXYGENASE DOMAIN CONTAINING 1"/>
    <property type="match status" value="1"/>
</dbReference>
<dbReference type="InterPro" id="IPR008775">
    <property type="entry name" value="Phytyl_CoA_dOase-like"/>
</dbReference>
<gene>
    <name evidence="1" type="ORF">Hokovirus_1_267</name>
</gene>
<sequence length="265" mass="31050">MSKQEYDTRGYTKFANFFDKDFISQVNEKIDDITKNIIDNNIISPNIFFENDTKKIKQIQYLTNYDDIFVKIKNKLEPYAKYLTGFDSFNMLNMQLFEKHPEISKPTRSHQDNAYFKISPPLALTFWISLDHIDEKNGALYFAPFTHLTPTRKHTRYNQHTTFRVRSGVPGLSLCLNEHPEETDEIMITEPGDVLVHNCNTIHRAGKNDSIFRRRAIGCVFIPTLCIPDTRLVNYFNSQLEEDIEIQKIKNPTLYKNLIENITKL</sequence>
<dbReference type="EMBL" id="KY684103">
    <property type="protein sequence ID" value="ARF10388.1"/>
    <property type="molecule type" value="Genomic_DNA"/>
</dbReference>
<dbReference type="GO" id="GO:0016491">
    <property type="term" value="F:oxidoreductase activity"/>
    <property type="evidence" value="ECO:0007669"/>
    <property type="project" value="UniProtKB-ARBA"/>
</dbReference>
<proteinExistence type="predicted"/>